<dbReference type="Proteomes" id="UP000265180">
    <property type="component" value="Chromosome 14"/>
</dbReference>
<keyword evidence="1" id="KW-0472">Membrane</keyword>
<feature type="transmembrane region" description="Helical" evidence="1">
    <location>
        <begin position="147"/>
        <end position="169"/>
    </location>
</feature>
<evidence type="ECO:0000256" key="1">
    <source>
        <dbReference type="SAM" id="Phobius"/>
    </source>
</evidence>
<dbReference type="PANTHER" id="PTHR21301:SF10">
    <property type="entry name" value="REVERSE TRANSCRIPTASE DOMAIN-CONTAINING PROTEIN"/>
    <property type="match status" value="1"/>
</dbReference>
<sequence>RGFSLLNARLRILKTAKLPPSNITKEEMAAIHSLKNNREITILPADKGRTTVIMDTEQYEKQMNEMLQDRNTYEVLKRDPTEAKKRKLKTILKQLQEEKKIETYNHLIPTASIIPRIYGTPKIHKPGAPLRPIIDSMGSVTYNLSKFISFFLFVHLVLTHFSSFAYLLFSPQVDGNLE</sequence>
<keyword evidence="1" id="KW-1133">Transmembrane helix</keyword>
<proteinExistence type="predicted"/>
<organism evidence="2 3">
    <name type="scientific">Oryzias latipes</name>
    <name type="common">Japanese rice fish</name>
    <name type="synonym">Japanese killifish</name>
    <dbReference type="NCBI Taxonomy" id="8090"/>
    <lineage>
        <taxon>Eukaryota</taxon>
        <taxon>Metazoa</taxon>
        <taxon>Chordata</taxon>
        <taxon>Craniata</taxon>
        <taxon>Vertebrata</taxon>
        <taxon>Euteleostomi</taxon>
        <taxon>Actinopterygii</taxon>
        <taxon>Neopterygii</taxon>
        <taxon>Teleostei</taxon>
        <taxon>Neoteleostei</taxon>
        <taxon>Acanthomorphata</taxon>
        <taxon>Ovalentaria</taxon>
        <taxon>Atherinomorphae</taxon>
        <taxon>Beloniformes</taxon>
        <taxon>Adrianichthyidae</taxon>
        <taxon>Oryziinae</taxon>
        <taxon>Oryzias</taxon>
    </lineage>
</organism>
<reference evidence="2" key="3">
    <citation type="submission" date="2025-08" db="UniProtKB">
        <authorList>
            <consortium name="Ensembl"/>
        </authorList>
    </citation>
    <scope>IDENTIFICATION</scope>
    <source>
        <strain evidence="2">HNI</strain>
    </source>
</reference>
<evidence type="ECO:0000313" key="3">
    <source>
        <dbReference type="Proteomes" id="UP000265180"/>
    </source>
</evidence>
<reference evidence="2 3" key="2">
    <citation type="submission" date="2017-04" db="EMBL/GenBank/DDBJ databases">
        <title>CpG methylation of centromeres and impact of large insertions on vertebrate speciation.</title>
        <authorList>
            <person name="Ichikawa K."/>
            <person name="Yoshimura J."/>
            <person name="Morishita S."/>
        </authorList>
    </citation>
    <scope>NUCLEOTIDE SEQUENCE</scope>
    <source>
        <strain evidence="2 3">HNI</strain>
    </source>
</reference>
<dbReference type="AlphaFoldDB" id="A0A3P9MD15"/>
<reference key="1">
    <citation type="journal article" date="2007" name="Nature">
        <title>The medaka draft genome and insights into vertebrate genome evolution.</title>
        <authorList>
            <person name="Kasahara M."/>
            <person name="Naruse K."/>
            <person name="Sasaki S."/>
            <person name="Nakatani Y."/>
            <person name="Qu W."/>
            <person name="Ahsan B."/>
            <person name="Yamada T."/>
            <person name="Nagayasu Y."/>
            <person name="Doi K."/>
            <person name="Kasai Y."/>
            <person name="Jindo T."/>
            <person name="Kobayashi D."/>
            <person name="Shimada A."/>
            <person name="Toyoda A."/>
            <person name="Kuroki Y."/>
            <person name="Fujiyama A."/>
            <person name="Sasaki T."/>
            <person name="Shimizu A."/>
            <person name="Asakawa S."/>
            <person name="Shimizu N."/>
            <person name="Hashimoto S."/>
            <person name="Yang J."/>
            <person name="Lee Y."/>
            <person name="Matsushima K."/>
            <person name="Sugano S."/>
            <person name="Sakaizumi M."/>
            <person name="Narita T."/>
            <person name="Ohishi K."/>
            <person name="Haga S."/>
            <person name="Ohta F."/>
            <person name="Nomoto H."/>
            <person name="Nogata K."/>
            <person name="Morishita T."/>
            <person name="Endo T."/>
            <person name="Shin-I T."/>
            <person name="Takeda H."/>
            <person name="Morishita S."/>
            <person name="Kohara Y."/>
        </authorList>
    </citation>
    <scope>NUCLEOTIDE SEQUENCE [LARGE SCALE GENOMIC DNA]</scope>
    <source>
        <strain>Hd-rR</strain>
    </source>
</reference>
<accession>A0A3P9MD15</accession>
<protein>
    <submittedName>
        <fullName evidence="2">Uncharacterized protein</fullName>
    </submittedName>
</protein>
<dbReference type="Ensembl" id="ENSORLT00020033119.1">
    <property type="protein sequence ID" value="ENSORLP00020030906.1"/>
    <property type="gene ID" value="ENSORLG00020015656.1"/>
</dbReference>
<keyword evidence="1" id="KW-0812">Transmembrane</keyword>
<dbReference type="PANTHER" id="PTHR21301">
    <property type="entry name" value="REVERSE TRANSCRIPTASE"/>
    <property type="match status" value="1"/>
</dbReference>
<evidence type="ECO:0000313" key="2">
    <source>
        <dbReference type="Ensembl" id="ENSORLP00020030906.1"/>
    </source>
</evidence>
<reference evidence="2" key="4">
    <citation type="submission" date="2025-09" db="UniProtKB">
        <authorList>
            <consortium name="Ensembl"/>
        </authorList>
    </citation>
    <scope>IDENTIFICATION</scope>
    <source>
        <strain evidence="2">HNI</strain>
    </source>
</reference>
<name>A0A3P9MD15_ORYLA</name>